<proteinExistence type="predicted"/>
<sequence>MHGRRGFDIVKSVAKVHSRAGEHEGGTVRPSKKTEEGVSRYVFIQYRYSEELCLGQHSKAD</sequence>
<reference evidence="1 2" key="1">
    <citation type="journal article" date="2014" name="PLoS ONE">
        <title>De novo Genome Assembly of the Fungal Plant Pathogen Pyrenophora semeniperda.</title>
        <authorList>
            <person name="Soliai M.M."/>
            <person name="Meyer S.E."/>
            <person name="Udall J.A."/>
            <person name="Elzinga D.E."/>
            <person name="Hermansen R.A."/>
            <person name="Bodily P.M."/>
            <person name="Hart A.A."/>
            <person name="Coleman C.E."/>
        </authorList>
    </citation>
    <scope>NUCLEOTIDE SEQUENCE [LARGE SCALE GENOMIC DNA]</scope>
    <source>
        <strain evidence="1 2">CCB06</strain>
        <tissue evidence="1">Mycelium</tissue>
    </source>
</reference>
<dbReference type="EMBL" id="KE747817">
    <property type="protein sequence ID" value="RMZ68746.1"/>
    <property type="molecule type" value="Genomic_DNA"/>
</dbReference>
<dbReference type="Proteomes" id="UP000265663">
    <property type="component" value="Unassembled WGS sequence"/>
</dbReference>
<evidence type="ECO:0000313" key="2">
    <source>
        <dbReference type="Proteomes" id="UP000265663"/>
    </source>
</evidence>
<name>A0A3M7M2Q0_9PLEO</name>
<protein>
    <submittedName>
        <fullName evidence="1">Uncharacterized protein</fullName>
    </submittedName>
</protein>
<gene>
    <name evidence="1" type="ORF">GMOD_00002573</name>
</gene>
<accession>A0A3M7M2Q0</accession>
<dbReference type="AlphaFoldDB" id="A0A3M7M2Q0"/>
<organism evidence="1 2">
    <name type="scientific">Pyrenophora seminiperda CCB06</name>
    <dbReference type="NCBI Taxonomy" id="1302712"/>
    <lineage>
        <taxon>Eukaryota</taxon>
        <taxon>Fungi</taxon>
        <taxon>Dikarya</taxon>
        <taxon>Ascomycota</taxon>
        <taxon>Pezizomycotina</taxon>
        <taxon>Dothideomycetes</taxon>
        <taxon>Pleosporomycetidae</taxon>
        <taxon>Pleosporales</taxon>
        <taxon>Pleosporineae</taxon>
        <taxon>Pleosporaceae</taxon>
        <taxon>Pyrenophora</taxon>
    </lineage>
</organism>
<evidence type="ECO:0000313" key="1">
    <source>
        <dbReference type="EMBL" id="RMZ68746.1"/>
    </source>
</evidence>
<keyword evidence="2" id="KW-1185">Reference proteome</keyword>